<evidence type="ECO:0000256" key="1">
    <source>
        <dbReference type="SAM" id="MobiDB-lite"/>
    </source>
</evidence>
<proteinExistence type="predicted"/>
<name>A0A915J3S5_ROMCU</name>
<dbReference type="AlphaFoldDB" id="A0A915J3S5"/>
<reference evidence="3" key="1">
    <citation type="submission" date="2022-11" db="UniProtKB">
        <authorList>
            <consortium name="WormBaseParasite"/>
        </authorList>
    </citation>
    <scope>IDENTIFICATION</scope>
</reference>
<dbReference type="WBParaSite" id="nRc.2.0.1.t20357-RA">
    <property type="protein sequence ID" value="nRc.2.0.1.t20357-RA"/>
    <property type="gene ID" value="nRc.2.0.1.g20357"/>
</dbReference>
<evidence type="ECO:0000313" key="2">
    <source>
        <dbReference type="Proteomes" id="UP000887565"/>
    </source>
</evidence>
<dbReference type="Proteomes" id="UP000887565">
    <property type="component" value="Unplaced"/>
</dbReference>
<evidence type="ECO:0000313" key="3">
    <source>
        <dbReference type="WBParaSite" id="nRc.2.0.1.t20357-RA"/>
    </source>
</evidence>
<feature type="region of interest" description="Disordered" evidence="1">
    <location>
        <begin position="35"/>
        <end position="72"/>
    </location>
</feature>
<protein>
    <submittedName>
        <fullName evidence="3">Uncharacterized protein</fullName>
    </submittedName>
</protein>
<organism evidence="2 3">
    <name type="scientific">Romanomermis culicivorax</name>
    <name type="common">Nematode worm</name>
    <dbReference type="NCBI Taxonomy" id="13658"/>
    <lineage>
        <taxon>Eukaryota</taxon>
        <taxon>Metazoa</taxon>
        <taxon>Ecdysozoa</taxon>
        <taxon>Nematoda</taxon>
        <taxon>Enoplea</taxon>
        <taxon>Dorylaimia</taxon>
        <taxon>Mermithida</taxon>
        <taxon>Mermithoidea</taxon>
        <taxon>Mermithidae</taxon>
        <taxon>Romanomermis</taxon>
    </lineage>
</organism>
<feature type="compositionally biased region" description="Low complexity" evidence="1">
    <location>
        <begin position="60"/>
        <end position="72"/>
    </location>
</feature>
<keyword evidence="2" id="KW-1185">Reference proteome</keyword>
<accession>A0A915J3S5</accession>
<sequence>MIMIAKNIDTHEHLSDSKDWQKKIEWASTLKCDQLQKEEIESQQPPTADSERMVDEPTTSQQAEMASVQQQQ</sequence>